<dbReference type="AlphaFoldDB" id="A0A7S3A0B4"/>
<proteinExistence type="predicted"/>
<reference evidence="1" key="1">
    <citation type="submission" date="2021-01" db="EMBL/GenBank/DDBJ databases">
        <authorList>
            <person name="Corre E."/>
            <person name="Pelletier E."/>
            <person name="Niang G."/>
            <person name="Scheremetjew M."/>
            <person name="Finn R."/>
            <person name="Kale V."/>
            <person name="Holt S."/>
            <person name="Cochrane G."/>
            <person name="Meng A."/>
            <person name="Brown T."/>
            <person name="Cohen L."/>
        </authorList>
    </citation>
    <scope>NUCLEOTIDE SEQUENCE</scope>
    <source>
        <strain evidence="1">CCMP 769</strain>
    </source>
</reference>
<name>A0A7S3A0B4_9RHOD</name>
<sequence>MCVSGYDVEVNSLSSLMRRHKLTRPLNRFLNAQKLETLPGGLLTKSNCDVILKVWGEMGPEFLEQVKSSPTVALPIILNRLREKEQEWQKTKSSYMQAWQVELRRLFDGFLDHRGTLFLEHEKEKFSTNELLQTIKSKSFISLPCTSDKRICGEANRVLKTSLELELEDQDRRTTIYSRYEDFVNTYLTLDCGVPSSTEKTSPKDHLSFYATEELYMLVRFLQALRQKVHKTWLLAGNASRRARLLQQDTSETSQEKLFERSMDLLFNLLGANLKTGEYRTELRRVLGPNCYEVFSTSWLIKRCLKLVIRIFAKSSSESMKLVQCSNERDLTNMSDYTSLLREAGVQDETSYRVDLVNEYVEIVALSRDLPFPDDFDKSRSKLSSQIKKQGNKQVSWPSSFTLCNSLDWSLGDDWRIVFVEGSEDAMWRKDASAAAKATVSNLSGNALTGLKRLFAVEEQAAPAAAVAH</sequence>
<dbReference type="EMBL" id="HBHW01033109">
    <property type="protein sequence ID" value="CAE0057511.1"/>
    <property type="molecule type" value="Transcribed_RNA"/>
</dbReference>
<dbReference type="InterPro" id="IPR039774">
    <property type="entry name" value="Sin3-like"/>
</dbReference>
<dbReference type="GO" id="GO:0003714">
    <property type="term" value="F:transcription corepressor activity"/>
    <property type="evidence" value="ECO:0007669"/>
    <property type="project" value="InterPro"/>
</dbReference>
<gene>
    <name evidence="1" type="ORF">RMAR00112_LOCUS25565</name>
</gene>
<evidence type="ECO:0000313" key="1">
    <source>
        <dbReference type="EMBL" id="CAE0057511.1"/>
    </source>
</evidence>
<dbReference type="PANTHER" id="PTHR12346">
    <property type="entry name" value="SIN3B-RELATED"/>
    <property type="match status" value="1"/>
</dbReference>
<organism evidence="1">
    <name type="scientific">Rhodosorus marinus</name>
    <dbReference type="NCBI Taxonomy" id="101924"/>
    <lineage>
        <taxon>Eukaryota</taxon>
        <taxon>Rhodophyta</taxon>
        <taxon>Stylonematophyceae</taxon>
        <taxon>Stylonematales</taxon>
        <taxon>Stylonemataceae</taxon>
        <taxon>Rhodosorus</taxon>
    </lineage>
</organism>
<protein>
    <submittedName>
        <fullName evidence="1">Uncharacterized protein</fullName>
    </submittedName>
</protein>
<accession>A0A7S3A0B4</accession>